<dbReference type="InterPro" id="IPR050077">
    <property type="entry name" value="LexA_repressor"/>
</dbReference>
<reference evidence="9 10" key="1">
    <citation type="submission" date="2018-11" db="EMBL/GenBank/DDBJ databases">
        <authorList>
            <person name="Criscuolo A."/>
        </authorList>
    </citation>
    <scope>NUCLEOTIDE SEQUENCE [LARGE SCALE GENOMIC DNA]</scope>
    <source>
        <strain evidence="9">AT11b</strain>
    </source>
</reference>
<dbReference type="EC" id="3.4.21.88" evidence="9"/>
<dbReference type="Proteomes" id="UP000280861">
    <property type="component" value="Unassembled WGS sequence"/>
</dbReference>
<dbReference type="OrthoDB" id="9787787at2"/>
<dbReference type="GO" id="GO:0004252">
    <property type="term" value="F:serine-type endopeptidase activity"/>
    <property type="evidence" value="ECO:0007669"/>
    <property type="project" value="UniProtKB-EC"/>
</dbReference>
<keyword evidence="4 7" id="KW-0068">Autocatalytic cleavage</keyword>
<keyword evidence="2" id="KW-0227">DNA damage</keyword>
<dbReference type="GO" id="GO:0006355">
    <property type="term" value="P:regulation of DNA-templated transcription"/>
    <property type="evidence" value="ECO:0007669"/>
    <property type="project" value="InterPro"/>
</dbReference>
<dbReference type="Pfam" id="PF00717">
    <property type="entry name" value="Peptidase_S24"/>
    <property type="match status" value="1"/>
</dbReference>
<dbReference type="PANTHER" id="PTHR33516">
    <property type="entry name" value="LEXA REPRESSOR"/>
    <property type="match status" value="1"/>
</dbReference>
<protein>
    <submittedName>
        <fullName evidence="9">LexA repressor</fullName>
        <ecNumber evidence="9">3.4.21.88</ecNumber>
    </submittedName>
</protein>
<dbReference type="InterPro" id="IPR039418">
    <property type="entry name" value="LexA-like"/>
</dbReference>
<gene>
    <name evidence="9" type="primary">lexA_1</name>
    <name evidence="9" type="ORF">PSET11_01631</name>
</gene>
<dbReference type="PRINTS" id="PR00726">
    <property type="entry name" value="LEXASERPTASE"/>
</dbReference>
<dbReference type="AlphaFoldDB" id="A0A3P5XBL4"/>
<dbReference type="GO" id="GO:0009432">
    <property type="term" value="P:SOS response"/>
    <property type="evidence" value="ECO:0007669"/>
    <property type="project" value="UniProtKB-KW"/>
</dbReference>
<keyword evidence="5" id="KW-0234">DNA repair</keyword>
<evidence type="ECO:0000313" key="9">
    <source>
        <dbReference type="EMBL" id="VDC25849.1"/>
    </source>
</evidence>
<evidence type="ECO:0000256" key="1">
    <source>
        <dbReference type="ARBA" id="ARBA00007484"/>
    </source>
</evidence>
<sequence length="131" mass="13825">MDSIAAKPPGESYLPIGFASPAQDYFSARIDLNKHLIGDITSTFIMRVQGDGMVGSGIADGDELIVDRSLEPQSGSVVVAVLDGEMLVRRLVHTPAGTALVADHPGFETIAVDPAADLGIWGVVTRCLHRV</sequence>
<dbReference type="EMBL" id="UXAU01000023">
    <property type="protein sequence ID" value="VDC25849.1"/>
    <property type="molecule type" value="Genomic_DNA"/>
</dbReference>
<dbReference type="Gene3D" id="2.10.109.10">
    <property type="entry name" value="Umud Fragment, subunit A"/>
    <property type="match status" value="1"/>
</dbReference>
<accession>A0A3P5XBL4</accession>
<evidence type="ECO:0000256" key="4">
    <source>
        <dbReference type="ARBA" id="ARBA00022813"/>
    </source>
</evidence>
<evidence type="ECO:0000256" key="2">
    <source>
        <dbReference type="ARBA" id="ARBA00022763"/>
    </source>
</evidence>
<name>A0A3P5XBL4_9MICC</name>
<dbReference type="NCBIfam" id="NF007621">
    <property type="entry name" value="PRK10276.1"/>
    <property type="match status" value="1"/>
</dbReference>
<dbReference type="RefSeq" id="WP_124091583.1">
    <property type="nucleotide sequence ID" value="NZ_CBCRYA010000020.1"/>
</dbReference>
<dbReference type="GO" id="GO:0006281">
    <property type="term" value="P:DNA repair"/>
    <property type="evidence" value="ECO:0007669"/>
    <property type="project" value="UniProtKB-KW"/>
</dbReference>
<dbReference type="InterPro" id="IPR036286">
    <property type="entry name" value="LexA/Signal_pep-like_sf"/>
</dbReference>
<feature type="domain" description="Peptidase S24/S26A/S26B/S26C" evidence="8">
    <location>
        <begin position="16"/>
        <end position="124"/>
    </location>
</feature>
<evidence type="ECO:0000256" key="6">
    <source>
        <dbReference type="ARBA" id="ARBA00023236"/>
    </source>
</evidence>
<proteinExistence type="inferred from homology"/>
<dbReference type="SUPFAM" id="SSF51306">
    <property type="entry name" value="LexA/Signal peptidase"/>
    <property type="match status" value="1"/>
</dbReference>
<evidence type="ECO:0000256" key="7">
    <source>
        <dbReference type="RuleBase" id="RU003991"/>
    </source>
</evidence>
<evidence type="ECO:0000256" key="5">
    <source>
        <dbReference type="ARBA" id="ARBA00023204"/>
    </source>
</evidence>
<dbReference type="InterPro" id="IPR015927">
    <property type="entry name" value="Peptidase_S24_S26A/B/C"/>
</dbReference>
<dbReference type="CDD" id="cd06529">
    <property type="entry name" value="S24_LexA-like"/>
    <property type="match status" value="1"/>
</dbReference>
<dbReference type="InterPro" id="IPR006197">
    <property type="entry name" value="Peptidase_S24_LexA"/>
</dbReference>
<dbReference type="PANTHER" id="PTHR33516:SF2">
    <property type="entry name" value="LEXA REPRESSOR-RELATED"/>
    <property type="match status" value="1"/>
</dbReference>
<evidence type="ECO:0000259" key="8">
    <source>
        <dbReference type="Pfam" id="PF00717"/>
    </source>
</evidence>
<dbReference type="GO" id="GO:0003677">
    <property type="term" value="F:DNA binding"/>
    <property type="evidence" value="ECO:0007669"/>
    <property type="project" value="InterPro"/>
</dbReference>
<keyword evidence="10" id="KW-1185">Reference proteome</keyword>
<keyword evidence="3 7" id="KW-0378">Hydrolase</keyword>
<keyword evidence="6" id="KW-0742">SOS response</keyword>
<comment type="similarity">
    <text evidence="1 7">Belongs to the peptidase S24 family.</text>
</comment>
<evidence type="ECO:0000313" key="10">
    <source>
        <dbReference type="Proteomes" id="UP000280861"/>
    </source>
</evidence>
<evidence type="ECO:0000256" key="3">
    <source>
        <dbReference type="ARBA" id="ARBA00022801"/>
    </source>
</evidence>
<organism evidence="9 10">
    <name type="scientific">Arthrobacter ulcerisalmonis</name>
    <dbReference type="NCBI Taxonomy" id="2483813"/>
    <lineage>
        <taxon>Bacteria</taxon>
        <taxon>Bacillati</taxon>
        <taxon>Actinomycetota</taxon>
        <taxon>Actinomycetes</taxon>
        <taxon>Micrococcales</taxon>
        <taxon>Micrococcaceae</taxon>
        <taxon>Arthrobacter</taxon>
    </lineage>
</organism>